<accession>A0AAV2YI65</accession>
<reference evidence="3" key="2">
    <citation type="journal article" date="2023" name="Microbiol Resour">
        <title>Decontamination and Annotation of the Draft Genome Sequence of the Oomycete Lagenidium giganteum ARSEF 373.</title>
        <authorList>
            <person name="Morgan W.R."/>
            <person name="Tartar A."/>
        </authorList>
    </citation>
    <scope>NUCLEOTIDE SEQUENCE</scope>
    <source>
        <strain evidence="3">ARSEF 373</strain>
    </source>
</reference>
<dbReference type="AlphaFoldDB" id="A0AAV2YI65"/>
<evidence type="ECO:0000256" key="1">
    <source>
        <dbReference type="SAM" id="MobiDB-lite"/>
    </source>
</evidence>
<dbReference type="Pfam" id="PF04194">
    <property type="entry name" value="PDCD2_C"/>
    <property type="match status" value="1"/>
</dbReference>
<protein>
    <recommendedName>
        <fullName evidence="2">Programmed cell death protein 2 C-terminal domain-containing protein</fullName>
    </recommendedName>
</protein>
<evidence type="ECO:0000259" key="2">
    <source>
        <dbReference type="Pfam" id="PF04194"/>
    </source>
</evidence>
<feature type="compositionally biased region" description="Acidic residues" evidence="1">
    <location>
        <begin position="128"/>
        <end position="137"/>
    </location>
</feature>
<feature type="region of interest" description="Disordered" evidence="1">
    <location>
        <begin position="253"/>
        <end position="273"/>
    </location>
</feature>
<keyword evidence="4" id="KW-1185">Reference proteome</keyword>
<comment type="caution">
    <text evidence="3">The sequence shown here is derived from an EMBL/GenBank/DDBJ whole genome shotgun (WGS) entry which is preliminary data.</text>
</comment>
<feature type="compositionally biased region" description="Polar residues" evidence="1">
    <location>
        <begin position="167"/>
        <end position="199"/>
    </location>
</feature>
<dbReference type="InterPro" id="IPR052815">
    <property type="entry name" value="PDCD2-like_regulator"/>
</dbReference>
<dbReference type="PANTHER" id="PTHR46421">
    <property type="entry name" value="PROGRAMMED CELL DEATH PROTEIN 2-LIKE"/>
    <property type="match status" value="1"/>
</dbReference>
<name>A0AAV2YI65_9STRA</name>
<evidence type="ECO:0000313" key="3">
    <source>
        <dbReference type="EMBL" id="DAZ93670.1"/>
    </source>
</evidence>
<dbReference type="EMBL" id="DAKRPA010000299">
    <property type="protein sequence ID" value="DAZ93670.1"/>
    <property type="molecule type" value="Genomic_DNA"/>
</dbReference>
<dbReference type="PANTHER" id="PTHR46421:SF1">
    <property type="entry name" value="PROGRAMMED CELL DEATH PROTEIN 2-LIKE"/>
    <property type="match status" value="1"/>
</dbReference>
<dbReference type="InterPro" id="IPR007320">
    <property type="entry name" value="PDCD2_C"/>
</dbReference>
<dbReference type="Proteomes" id="UP001146120">
    <property type="component" value="Unassembled WGS sequence"/>
</dbReference>
<feature type="domain" description="Programmed cell death protein 2 C-terminal" evidence="2">
    <location>
        <begin position="280"/>
        <end position="388"/>
    </location>
</feature>
<sequence length="401" mass="43492">MADEQVVLLGTVKESHPVDDSSPYACKGGGSPAWYAEQPREASTLVCPKCKTSLFLVAQVYAPVESDRTLYVFGCNSPSCTSTPGSWRVLRDQATVSSAPKAVAPEPVQVVAPASSGWAGGDDKFSDWSDDEDDDDFGGAKRASNQAVSSNLSDLELLLKQRDDALTTSAPTPSQTRSAQQETRSDAANTTSGPSTNTFPAVHIEVIDEPFEDYTSENDYSYEDRLLKNYMKQEEEEKSADLEDLRRILSAAKKGGTAAAGTGGGGNSSESYEKTPAQQQHFMRFQKRINRCPLQCLRYNYGGEPLWPVPPPRNLKIPRCPCGDERSFELQLTPTLNYFLKVDDFAVQPAASAASGNATSTTPKVIQGGMDWLSVIVYSCASSCSLSKEEYVHIVPSSDTM</sequence>
<organism evidence="3 4">
    <name type="scientific">Lagenidium giganteum</name>
    <dbReference type="NCBI Taxonomy" id="4803"/>
    <lineage>
        <taxon>Eukaryota</taxon>
        <taxon>Sar</taxon>
        <taxon>Stramenopiles</taxon>
        <taxon>Oomycota</taxon>
        <taxon>Peronosporomycetes</taxon>
        <taxon>Pythiales</taxon>
        <taxon>Pythiaceae</taxon>
    </lineage>
</organism>
<dbReference type="GO" id="GO:0005737">
    <property type="term" value="C:cytoplasm"/>
    <property type="evidence" value="ECO:0007669"/>
    <property type="project" value="InterPro"/>
</dbReference>
<feature type="region of interest" description="Disordered" evidence="1">
    <location>
        <begin position="167"/>
        <end position="201"/>
    </location>
</feature>
<feature type="region of interest" description="Disordered" evidence="1">
    <location>
        <begin position="112"/>
        <end position="145"/>
    </location>
</feature>
<proteinExistence type="predicted"/>
<evidence type="ECO:0000313" key="4">
    <source>
        <dbReference type="Proteomes" id="UP001146120"/>
    </source>
</evidence>
<gene>
    <name evidence="3" type="ORF">N0F65_008178</name>
</gene>
<reference evidence="3" key="1">
    <citation type="submission" date="2022-11" db="EMBL/GenBank/DDBJ databases">
        <authorList>
            <person name="Morgan W.R."/>
            <person name="Tartar A."/>
        </authorList>
    </citation>
    <scope>NUCLEOTIDE SEQUENCE</scope>
    <source>
        <strain evidence="3">ARSEF 373</strain>
    </source>
</reference>